<feature type="transmembrane region" description="Helical" evidence="6">
    <location>
        <begin position="209"/>
        <end position="231"/>
    </location>
</feature>
<feature type="transmembrane region" description="Helical" evidence="6">
    <location>
        <begin position="111"/>
        <end position="130"/>
    </location>
</feature>
<comment type="subcellular location">
    <subcellularLocation>
        <location evidence="6">Cell membrane</location>
        <topology evidence="6">Multi-pass membrane protein</topology>
    </subcellularLocation>
    <subcellularLocation>
        <location evidence="1">Membrane</location>
        <topology evidence="1">Multi-pass membrane protein</topology>
    </subcellularLocation>
</comment>
<evidence type="ECO:0000256" key="3">
    <source>
        <dbReference type="ARBA" id="ARBA00022692"/>
    </source>
</evidence>
<accession>A0A3P1SBN9</accession>
<organism evidence="7 8">
    <name type="scientific">Schaalia canis</name>
    <dbReference type="NCBI Taxonomy" id="100469"/>
    <lineage>
        <taxon>Bacteria</taxon>
        <taxon>Bacillati</taxon>
        <taxon>Actinomycetota</taxon>
        <taxon>Actinomycetes</taxon>
        <taxon>Actinomycetales</taxon>
        <taxon>Actinomycetaceae</taxon>
        <taxon>Schaalia</taxon>
    </lineage>
</organism>
<proteinExistence type="inferred from homology"/>
<keyword evidence="5 6" id="KW-0472">Membrane</keyword>
<evidence type="ECO:0000313" key="8">
    <source>
        <dbReference type="Proteomes" id="UP000280444"/>
    </source>
</evidence>
<sequence>MVTEGKTRKKLTPTRIVGVIGTGIAAGFLAGLFGVGGGMIIVPVLVLALGMSQRQAAATSLASIAVTASFGSITYATQGHVSIPAMLFVATGALVGAQIGTWLLRILPERILPWIFVGFAAMIIAIQQIHEPVRAAVIDITFTSAIAMIGVGLVSGIFAGLVGVGGGGLIVPGLEIVVGAGDLIARGTSLLAMIPTSLSGTYSNLKHGLVDLPVGILIGLAASLTTPLGLWTASSISPRTGTYLFGAFLVAVSISTVLKARAKRLKKK</sequence>
<keyword evidence="4 6" id="KW-1133">Transmembrane helix</keyword>
<feature type="transmembrane region" description="Helical" evidence="6">
    <location>
        <begin position="142"/>
        <end position="164"/>
    </location>
</feature>
<feature type="transmembrane region" description="Helical" evidence="6">
    <location>
        <begin position="243"/>
        <end position="262"/>
    </location>
</feature>
<evidence type="ECO:0000256" key="6">
    <source>
        <dbReference type="RuleBase" id="RU363041"/>
    </source>
</evidence>
<dbReference type="PANTHER" id="PTHR43701">
    <property type="entry name" value="MEMBRANE TRANSPORTER PROTEIN MJ0441-RELATED"/>
    <property type="match status" value="1"/>
</dbReference>
<feature type="transmembrane region" description="Helical" evidence="6">
    <location>
        <begin position="16"/>
        <end position="49"/>
    </location>
</feature>
<evidence type="ECO:0000256" key="4">
    <source>
        <dbReference type="ARBA" id="ARBA00022989"/>
    </source>
</evidence>
<evidence type="ECO:0000256" key="1">
    <source>
        <dbReference type="ARBA" id="ARBA00004141"/>
    </source>
</evidence>
<reference evidence="7 8" key="1">
    <citation type="submission" date="2018-11" db="EMBL/GenBank/DDBJ databases">
        <title>Genomes From Bacteria Associated with the Canine Oral Cavity: a Test Case for Automated Genome-Based Taxonomic Assignment.</title>
        <authorList>
            <person name="Coil D.A."/>
            <person name="Jospin G."/>
            <person name="Darling A.E."/>
            <person name="Wallis C."/>
            <person name="Davis I.J."/>
            <person name="Harris S."/>
            <person name="Eisen J.A."/>
            <person name="Holcombe L.J."/>
            <person name="O'Flynn C."/>
        </authorList>
    </citation>
    <scope>NUCLEOTIDE SEQUENCE [LARGE SCALE GENOMIC DNA]</scope>
    <source>
        <strain evidence="7 8">OH770</strain>
    </source>
</reference>
<keyword evidence="8" id="KW-1185">Reference proteome</keyword>
<evidence type="ECO:0000313" key="7">
    <source>
        <dbReference type="EMBL" id="RRC94568.1"/>
    </source>
</evidence>
<dbReference type="PANTHER" id="PTHR43701:SF2">
    <property type="entry name" value="MEMBRANE TRANSPORTER PROTEIN YJNA-RELATED"/>
    <property type="match status" value="1"/>
</dbReference>
<dbReference type="Pfam" id="PF01925">
    <property type="entry name" value="TauE"/>
    <property type="match status" value="2"/>
</dbReference>
<dbReference type="GO" id="GO:0005886">
    <property type="term" value="C:plasma membrane"/>
    <property type="evidence" value="ECO:0007669"/>
    <property type="project" value="UniProtKB-SubCell"/>
</dbReference>
<dbReference type="InterPro" id="IPR051598">
    <property type="entry name" value="TSUP/Inactive_protease-like"/>
</dbReference>
<feature type="transmembrane region" description="Helical" evidence="6">
    <location>
        <begin position="56"/>
        <end position="77"/>
    </location>
</feature>
<evidence type="ECO:0000256" key="2">
    <source>
        <dbReference type="ARBA" id="ARBA00009142"/>
    </source>
</evidence>
<evidence type="ECO:0000256" key="5">
    <source>
        <dbReference type="ARBA" id="ARBA00023136"/>
    </source>
</evidence>
<dbReference type="RefSeq" id="WP_124872157.1">
    <property type="nucleotide sequence ID" value="NZ_RQZF01000013.1"/>
</dbReference>
<comment type="caution">
    <text evidence="7">The sequence shown here is derived from an EMBL/GenBank/DDBJ whole genome shotgun (WGS) entry which is preliminary data.</text>
</comment>
<dbReference type="InterPro" id="IPR002781">
    <property type="entry name" value="TM_pro_TauE-like"/>
</dbReference>
<dbReference type="OrthoDB" id="3700425at2"/>
<comment type="similarity">
    <text evidence="2 6">Belongs to the 4-toluene sulfonate uptake permease (TSUP) (TC 2.A.102) family.</text>
</comment>
<feature type="transmembrane region" description="Helical" evidence="6">
    <location>
        <begin position="83"/>
        <end position="104"/>
    </location>
</feature>
<gene>
    <name evidence="7" type="ORF">EII11_09660</name>
</gene>
<name>A0A3P1SBN9_9ACTO</name>
<dbReference type="EMBL" id="RQZF01000013">
    <property type="protein sequence ID" value="RRC94568.1"/>
    <property type="molecule type" value="Genomic_DNA"/>
</dbReference>
<dbReference type="Proteomes" id="UP000280444">
    <property type="component" value="Unassembled WGS sequence"/>
</dbReference>
<protein>
    <recommendedName>
        <fullName evidence="6">Probable membrane transporter protein</fullName>
    </recommendedName>
</protein>
<keyword evidence="3 6" id="KW-0812">Transmembrane</keyword>
<dbReference type="AlphaFoldDB" id="A0A3P1SBN9"/>
<keyword evidence="6" id="KW-1003">Cell membrane</keyword>